<dbReference type="NCBIfam" id="TIGR01726">
    <property type="entry name" value="HEQRo_perm_3TM"/>
    <property type="match status" value="1"/>
</dbReference>
<comment type="similarity">
    <text evidence="3">Belongs to the binding-protein-dependent transport system permease family. HisMQ subfamily.</text>
</comment>
<feature type="domain" description="ABC transmembrane type-1" evidence="11">
    <location>
        <begin position="67"/>
        <end position="254"/>
    </location>
</feature>
<dbReference type="STRING" id="1293439.WH87_15315"/>
<evidence type="ECO:0000259" key="11">
    <source>
        <dbReference type="PROSITE" id="PS50928"/>
    </source>
</evidence>
<comment type="caution">
    <text evidence="12">The sequence shown here is derived from an EMBL/GenBank/DDBJ whole genome shotgun (WGS) entry which is preliminary data.</text>
</comment>
<evidence type="ECO:0000256" key="7">
    <source>
        <dbReference type="ARBA" id="ARBA00022970"/>
    </source>
</evidence>
<dbReference type="SUPFAM" id="SSF161098">
    <property type="entry name" value="MetI-like"/>
    <property type="match status" value="1"/>
</dbReference>
<dbReference type="GO" id="GO:0022857">
    <property type="term" value="F:transmembrane transporter activity"/>
    <property type="evidence" value="ECO:0007669"/>
    <property type="project" value="InterPro"/>
</dbReference>
<dbReference type="InterPro" id="IPR043429">
    <property type="entry name" value="ArtM/GltK/GlnP/TcyL/YhdX-like"/>
</dbReference>
<evidence type="ECO:0000256" key="5">
    <source>
        <dbReference type="ARBA" id="ARBA00022475"/>
    </source>
</evidence>
<gene>
    <name evidence="12" type="ORF">WH87_15315</name>
</gene>
<evidence type="ECO:0000313" key="13">
    <source>
        <dbReference type="Proteomes" id="UP000033411"/>
    </source>
</evidence>
<protein>
    <submittedName>
        <fullName evidence="12">Polar amino acid ABC transporter permease</fullName>
    </submittedName>
</protein>
<evidence type="ECO:0000313" key="12">
    <source>
        <dbReference type="EMBL" id="KKC35971.1"/>
    </source>
</evidence>
<feature type="transmembrane region" description="Helical" evidence="10">
    <location>
        <begin position="73"/>
        <end position="91"/>
    </location>
</feature>
<keyword evidence="13" id="KW-1185">Reference proteome</keyword>
<dbReference type="InterPro" id="IPR000515">
    <property type="entry name" value="MetI-like"/>
</dbReference>
<dbReference type="InterPro" id="IPR010065">
    <property type="entry name" value="AA_ABC_transptr_permease_3TM"/>
</dbReference>
<evidence type="ECO:0000256" key="4">
    <source>
        <dbReference type="ARBA" id="ARBA00022448"/>
    </source>
</evidence>
<dbReference type="GO" id="GO:0006865">
    <property type="term" value="P:amino acid transport"/>
    <property type="evidence" value="ECO:0007669"/>
    <property type="project" value="UniProtKB-KW"/>
</dbReference>
<evidence type="ECO:0000256" key="1">
    <source>
        <dbReference type="ARBA" id="ARBA00003159"/>
    </source>
</evidence>
<organism evidence="12 13">
    <name type="scientific">Devosia epidermidihirudinis</name>
    <dbReference type="NCBI Taxonomy" id="1293439"/>
    <lineage>
        <taxon>Bacteria</taxon>
        <taxon>Pseudomonadati</taxon>
        <taxon>Pseudomonadota</taxon>
        <taxon>Alphaproteobacteria</taxon>
        <taxon>Hyphomicrobiales</taxon>
        <taxon>Devosiaceae</taxon>
        <taxon>Devosia</taxon>
    </lineage>
</organism>
<feature type="transmembrane region" description="Helical" evidence="10">
    <location>
        <begin position="12"/>
        <end position="31"/>
    </location>
</feature>
<dbReference type="CDD" id="cd06261">
    <property type="entry name" value="TM_PBP2"/>
    <property type="match status" value="1"/>
</dbReference>
<dbReference type="InterPro" id="IPR035906">
    <property type="entry name" value="MetI-like_sf"/>
</dbReference>
<dbReference type="Gene3D" id="1.10.3720.10">
    <property type="entry name" value="MetI-like"/>
    <property type="match status" value="1"/>
</dbReference>
<proteinExistence type="inferred from homology"/>
<dbReference type="PANTHER" id="PTHR30614:SF20">
    <property type="entry name" value="GLUTAMINE TRANSPORT SYSTEM PERMEASE PROTEIN GLNP"/>
    <property type="match status" value="1"/>
</dbReference>
<keyword evidence="9 10" id="KW-0472">Membrane</keyword>
<dbReference type="Proteomes" id="UP000033411">
    <property type="component" value="Unassembled WGS sequence"/>
</dbReference>
<evidence type="ECO:0000256" key="6">
    <source>
        <dbReference type="ARBA" id="ARBA00022692"/>
    </source>
</evidence>
<dbReference type="GO" id="GO:0043190">
    <property type="term" value="C:ATP-binding cassette (ABC) transporter complex"/>
    <property type="evidence" value="ECO:0007669"/>
    <property type="project" value="InterPro"/>
</dbReference>
<keyword evidence="4 10" id="KW-0813">Transport</keyword>
<feature type="transmembrane region" description="Helical" evidence="10">
    <location>
        <begin position="112"/>
        <end position="130"/>
    </location>
</feature>
<keyword evidence="8 10" id="KW-1133">Transmembrane helix</keyword>
<dbReference type="PATRIC" id="fig|1293439.3.peg.3117"/>
<name>A0A0F5Q5Q3_9HYPH</name>
<evidence type="ECO:0000256" key="10">
    <source>
        <dbReference type="RuleBase" id="RU363032"/>
    </source>
</evidence>
<evidence type="ECO:0000256" key="9">
    <source>
        <dbReference type="ARBA" id="ARBA00023136"/>
    </source>
</evidence>
<comment type="subcellular location">
    <subcellularLocation>
        <location evidence="2">Cell inner membrane</location>
        <topology evidence="2">Multi-pass membrane protein</topology>
    </subcellularLocation>
    <subcellularLocation>
        <location evidence="10">Cell membrane</location>
        <topology evidence="10">Multi-pass membrane protein</topology>
    </subcellularLocation>
</comment>
<comment type="function">
    <text evidence="1">Part of the binding-protein-dependent transport system for glutamine; probably responsible for the translocation of the substrate across the membrane.</text>
</comment>
<accession>A0A0F5Q5Q3</accession>
<evidence type="ECO:0000256" key="2">
    <source>
        <dbReference type="ARBA" id="ARBA00004429"/>
    </source>
</evidence>
<reference evidence="12 13" key="1">
    <citation type="submission" date="2015-03" db="EMBL/GenBank/DDBJ databases">
        <authorList>
            <person name="Lepp D."/>
            <person name="Hassan Y.I."/>
            <person name="Li X.-Z."/>
            <person name="Zhou T."/>
        </authorList>
    </citation>
    <scope>NUCLEOTIDE SEQUENCE [LARGE SCALE GENOMIC DNA]</scope>
    <source>
        <strain evidence="12 13">E84</strain>
    </source>
</reference>
<dbReference type="EMBL" id="LANJ01000044">
    <property type="protein sequence ID" value="KKC35971.1"/>
    <property type="molecule type" value="Genomic_DNA"/>
</dbReference>
<dbReference type="PROSITE" id="PS50928">
    <property type="entry name" value="ABC_TM1"/>
    <property type="match status" value="1"/>
</dbReference>
<keyword evidence="6 10" id="KW-0812">Transmembrane</keyword>
<evidence type="ECO:0000256" key="8">
    <source>
        <dbReference type="ARBA" id="ARBA00022989"/>
    </source>
</evidence>
<keyword evidence="5" id="KW-1003">Cell membrane</keyword>
<evidence type="ECO:0000256" key="3">
    <source>
        <dbReference type="ARBA" id="ARBA00010072"/>
    </source>
</evidence>
<sequence>MSRRLSIARSSTVKSVGTYGLVTGALLYAIWAGATAMPYKWQWERVPQFLFVIDENGFRWGTLSLGLVETLRISALAMVIAALLGLVLALLRLSPSWSGRAVASGFVELVRTTPLIVQVSMFYFVLAPTIGTDRFWTGVLALALFEAAFVAEIIRSGILSVPQSQWEAGTSLGLSRFDLYRHIALPQALRLMLPPLTGAAISLIKDSSIVSVIALFELTTAGRDAISLTYMSFEIWLTVAAIYLAITLLLSLAARRFERRLKIRA</sequence>
<dbReference type="AlphaFoldDB" id="A0A0F5Q5Q3"/>
<feature type="transmembrane region" description="Helical" evidence="10">
    <location>
        <begin position="235"/>
        <end position="254"/>
    </location>
</feature>
<dbReference type="Pfam" id="PF00528">
    <property type="entry name" value="BPD_transp_1"/>
    <property type="match status" value="1"/>
</dbReference>
<keyword evidence="7" id="KW-0029">Amino-acid transport</keyword>
<dbReference type="PANTHER" id="PTHR30614">
    <property type="entry name" value="MEMBRANE COMPONENT OF AMINO ACID ABC TRANSPORTER"/>
    <property type="match status" value="1"/>
</dbReference>